<dbReference type="EMBL" id="JAUTXU010000407">
    <property type="protein sequence ID" value="KAK3681203.1"/>
    <property type="molecule type" value="Genomic_DNA"/>
</dbReference>
<reference evidence="1" key="1">
    <citation type="submission" date="2023-07" db="EMBL/GenBank/DDBJ databases">
        <title>Black Yeasts Isolated from many extreme environments.</title>
        <authorList>
            <person name="Coleine C."/>
            <person name="Stajich J.E."/>
            <person name="Selbmann L."/>
        </authorList>
    </citation>
    <scope>NUCLEOTIDE SEQUENCE</scope>
    <source>
        <strain evidence="1">CCFEE 5714</strain>
    </source>
</reference>
<evidence type="ECO:0000313" key="1">
    <source>
        <dbReference type="EMBL" id="KAK3681203.1"/>
    </source>
</evidence>
<name>A0ACC3MA34_9PEZI</name>
<organism evidence="1 2">
    <name type="scientific">Vermiconidia calcicola</name>
    <dbReference type="NCBI Taxonomy" id="1690605"/>
    <lineage>
        <taxon>Eukaryota</taxon>
        <taxon>Fungi</taxon>
        <taxon>Dikarya</taxon>
        <taxon>Ascomycota</taxon>
        <taxon>Pezizomycotina</taxon>
        <taxon>Dothideomycetes</taxon>
        <taxon>Dothideomycetidae</taxon>
        <taxon>Mycosphaerellales</taxon>
        <taxon>Extremaceae</taxon>
        <taxon>Vermiconidia</taxon>
    </lineage>
</organism>
<evidence type="ECO:0000313" key="2">
    <source>
        <dbReference type="Proteomes" id="UP001281147"/>
    </source>
</evidence>
<dbReference type="Proteomes" id="UP001281147">
    <property type="component" value="Unassembled WGS sequence"/>
</dbReference>
<comment type="caution">
    <text evidence="1">The sequence shown here is derived from an EMBL/GenBank/DDBJ whole genome shotgun (WGS) entry which is preliminary data.</text>
</comment>
<proteinExistence type="predicted"/>
<keyword evidence="2" id="KW-1185">Reference proteome</keyword>
<gene>
    <name evidence="1" type="ORF">LTR37_020935</name>
</gene>
<accession>A0ACC3MA34</accession>
<sequence>MDHDSNTTRNFPNPPAGSSMAASAPPTDRDSYPAAHDGTFGTAPPMAAPRTIRNAFGRKRPVYMYAKTLNLQYIRSHITCCGRSTYLGVFGSIYVTKSDDSAAHGKINPATSAAKDNTVGAVTEGTIVWLLKCFPPQPVATTMASSAGIQAKRS</sequence>
<protein>
    <submittedName>
        <fullName evidence="1">Uncharacterized protein</fullName>
    </submittedName>
</protein>